<dbReference type="Pfam" id="PF00126">
    <property type="entry name" value="HTH_1"/>
    <property type="match status" value="1"/>
</dbReference>
<dbReference type="PRINTS" id="PR00039">
    <property type="entry name" value="HTHLYSR"/>
</dbReference>
<dbReference type="Pfam" id="PF03466">
    <property type="entry name" value="LysR_substrate"/>
    <property type="match status" value="1"/>
</dbReference>
<feature type="domain" description="HTH lysR-type" evidence="5">
    <location>
        <begin position="8"/>
        <end position="65"/>
    </location>
</feature>
<reference evidence="6 7" key="1">
    <citation type="submission" date="2018-05" db="EMBL/GenBank/DDBJ databases">
        <title>Genomic Encyclopedia of Type Strains, Phase IV (KMG-IV): sequencing the most valuable type-strain genomes for metagenomic binning, comparative biology and taxonomic classification.</title>
        <authorList>
            <person name="Goeker M."/>
        </authorList>
    </citation>
    <scope>NUCLEOTIDE SEQUENCE [LARGE SCALE GENOMIC DNA]</scope>
    <source>
        <strain evidence="6 7">DSM 29661</strain>
    </source>
</reference>
<evidence type="ECO:0000259" key="5">
    <source>
        <dbReference type="PROSITE" id="PS50931"/>
    </source>
</evidence>
<accession>A0A318KMQ8</accession>
<organism evidence="6 7">
    <name type="scientific">Rivihabitans pingtungensis</name>
    <dbReference type="NCBI Taxonomy" id="1054498"/>
    <lineage>
        <taxon>Bacteria</taxon>
        <taxon>Pseudomonadati</taxon>
        <taxon>Pseudomonadota</taxon>
        <taxon>Betaproteobacteria</taxon>
        <taxon>Neisseriales</taxon>
        <taxon>Aquaspirillaceae</taxon>
        <taxon>Rivihabitans</taxon>
    </lineage>
</organism>
<comment type="similarity">
    <text evidence="1">Belongs to the LysR transcriptional regulatory family.</text>
</comment>
<dbReference type="InterPro" id="IPR005119">
    <property type="entry name" value="LysR_subst-bd"/>
</dbReference>
<proteinExistence type="inferred from homology"/>
<dbReference type="AlphaFoldDB" id="A0A318KMQ8"/>
<keyword evidence="3" id="KW-0238">DNA-binding</keyword>
<dbReference type="SUPFAM" id="SSF53850">
    <property type="entry name" value="Periplasmic binding protein-like II"/>
    <property type="match status" value="1"/>
</dbReference>
<dbReference type="GO" id="GO:0003700">
    <property type="term" value="F:DNA-binding transcription factor activity"/>
    <property type="evidence" value="ECO:0007669"/>
    <property type="project" value="InterPro"/>
</dbReference>
<evidence type="ECO:0000256" key="3">
    <source>
        <dbReference type="ARBA" id="ARBA00023125"/>
    </source>
</evidence>
<evidence type="ECO:0000313" key="7">
    <source>
        <dbReference type="Proteomes" id="UP000247555"/>
    </source>
</evidence>
<dbReference type="Proteomes" id="UP000247555">
    <property type="component" value="Unassembled WGS sequence"/>
</dbReference>
<dbReference type="CDD" id="cd08432">
    <property type="entry name" value="PBP2_GcdR_TrpI_HvrB_AmpR_like"/>
    <property type="match status" value="1"/>
</dbReference>
<dbReference type="InterPro" id="IPR036390">
    <property type="entry name" value="WH_DNA-bd_sf"/>
</dbReference>
<dbReference type="EMBL" id="QJKI01000009">
    <property type="protein sequence ID" value="PXX78860.1"/>
    <property type="molecule type" value="Genomic_DNA"/>
</dbReference>
<sequence length="333" mass="36081">MANMNRLPPLAALRAFEAVARLGSVGKAADELHVTHGAVSQQLRVLEDTLGVSLFLRHGKRLSVTEDGRMYALRLRMALADLAEATDDVLALPREDELVLAVLPSFAAHWLVRRLPGLMRAQSALKLTLRASLEMVDFQVERVDAAIRMGAGGWEGLTQLPLFTDELLAVAAPSFNGGVLPHTPQEILACPLIRSVEGWGHWLNAAGLPTQTLNGPMFTDSNLVIEAVRQGQAITLTRRSLAHDLLQSGELVQLGELTAPYANPYWLVWPSRSQGKAKVQVFAEWLQAEVDGYLNAISTPSRASSLNTPAQNPPPVAPIAMAIRGAAHGRSWP</sequence>
<keyword evidence="2" id="KW-0805">Transcription regulation</keyword>
<dbReference type="GO" id="GO:0043565">
    <property type="term" value="F:sequence-specific DNA binding"/>
    <property type="evidence" value="ECO:0007669"/>
    <property type="project" value="TreeGrafter"/>
</dbReference>
<dbReference type="Gene3D" id="1.10.10.10">
    <property type="entry name" value="Winged helix-like DNA-binding domain superfamily/Winged helix DNA-binding domain"/>
    <property type="match status" value="1"/>
</dbReference>
<dbReference type="InterPro" id="IPR036388">
    <property type="entry name" value="WH-like_DNA-bd_sf"/>
</dbReference>
<dbReference type="SUPFAM" id="SSF46785">
    <property type="entry name" value="Winged helix' DNA-binding domain"/>
    <property type="match status" value="1"/>
</dbReference>
<gene>
    <name evidence="6" type="ORF">DFR34_10984</name>
</gene>
<dbReference type="Gene3D" id="3.40.190.10">
    <property type="entry name" value="Periplasmic binding protein-like II"/>
    <property type="match status" value="2"/>
</dbReference>
<dbReference type="PANTHER" id="PTHR30537">
    <property type="entry name" value="HTH-TYPE TRANSCRIPTIONAL REGULATOR"/>
    <property type="match status" value="1"/>
</dbReference>
<evidence type="ECO:0000313" key="6">
    <source>
        <dbReference type="EMBL" id="PXX78860.1"/>
    </source>
</evidence>
<name>A0A318KMQ8_9NEIS</name>
<dbReference type="PROSITE" id="PS50931">
    <property type="entry name" value="HTH_LYSR"/>
    <property type="match status" value="1"/>
</dbReference>
<dbReference type="InterPro" id="IPR000847">
    <property type="entry name" value="LysR_HTH_N"/>
</dbReference>
<evidence type="ECO:0000256" key="2">
    <source>
        <dbReference type="ARBA" id="ARBA00023015"/>
    </source>
</evidence>
<dbReference type="FunFam" id="1.10.10.10:FF:000001">
    <property type="entry name" value="LysR family transcriptional regulator"/>
    <property type="match status" value="1"/>
</dbReference>
<protein>
    <submittedName>
        <fullName evidence="6">LysR family glycine cleavage system transcriptional activator</fullName>
    </submittedName>
</protein>
<evidence type="ECO:0000256" key="1">
    <source>
        <dbReference type="ARBA" id="ARBA00009437"/>
    </source>
</evidence>
<dbReference type="InterPro" id="IPR058163">
    <property type="entry name" value="LysR-type_TF_proteobact-type"/>
</dbReference>
<evidence type="ECO:0000256" key="4">
    <source>
        <dbReference type="ARBA" id="ARBA00023163"/>
    </source>
</evidence>
<dbReference type="GO" id="GO:0006351">
    <property type="term" value="P:DNA-templated transcription"/>
    <property type="evidence" value="ECO:0007669"/>
    <property type="project" value="TreeGrafter"/>
</dbReference>
<comment type="caution">
    <text evidence="6">The sequence shown here is derived from an EMBL/GenBank/DDBJ whole genome shotgun (WGS) entry which is preliminary data.</text>
</comment>
<keyword evidence="4" id="KW-0804">Transcription</keyword>
<keyword evidence="7" id="KW-1185">Reference proteome</keyword>
<dbReference type="PANTHER" id="PTHR30537:SF79">
    <property type="entry name" value="TRANSCRIPTIONAL REGULATOR-RELATED"/>
    <property type="match status" value="1"/>
</dbReference>